<accession>A0A162K6Z9</accession>
<dbReference type="EMBL" id="LVJH01000027">
    <property type="protein sequence ID" value="OAB41628.1"/>
    <property type="molecule type" value="Genomic_DNA"/>
</dbReference>
<sequence length="111" mass="13084">MATKGQKFIKYFEEIKKEVVRLRVKEEQSIAQIKERYGIKSDAQIVNWVRKSQAGETFEDFRGRWSKKHFSSIEEENMHLKAQVEYLKKLNPNLHGEESWISKPSTGPSKK</sequence>
<dbReference type="RefSeq" id="WP_068534180.1">
    <property type="nucleotide sequence ID" value="NZ_LVJH01000027.1"/>
</dbReference>
<evidence type="ECO:0000313" key="2">
    <source>
        <dbReference type="Proteomes" id="UP000076967"/>
    </source>
</evidence>
<dbReference type="SUPFAM" id="SSF46689">
    <property type="entry name" value="Homeodomain-like"/>
    <property type="match status" value="1"/>
</dbReference>
<dbReference type="Proteomes" id="UP000076967">
    <property type="component" value="Unassembled WGS sequence"/>
</dbReference>
<keyword evidence="2" id="KW-1185">Reference proteome</keyword>
<dbReference type="AlphaFoldDB" id="A0A162K6Z9"/>
<comment type="caution">
    <text evidence="1">The sequence shown here is derived from an EMBL/GenBank/DDBJ whole genome shotgun (WGS) entry which is preliminary data.</text>
</comment>
<name>A0A162K6Z9_9BACL</name>
<dbReference type="InterPro" id="IPR009057">
    <property type="entry name" value="Homeodomain-like_sf"/>
</dbReference>
<dbReference type="STRING" id="494026.PGLA_15205"/>
<evidence type="ECO:0000313" key="1">
    <source>
        <dbReference type="EMBL" id="OAB41628.1"/>
    </source>
</evidence>
<reference evidence="1 2" key="1">
    <citation type="submission" date="2016-03" db="EMBL/GenBank/DDBJ databases">
        <title>Draft genome sequence of Paenibacillus glacialis DSM 22343.</title>
        <authorList>
            <person name="Shin S.-K."/>
            <person name="Yi H."/>
        </authorList>
    </citation>
    <scope>NUCLEOTIDE SEQUENCE [LARGE SCALE GENOMIC DNA]</scope>
    <source>
        <strain evidence="1 2">DSM 22343</strain>
    </source>
</reference>
<proteinExistence type="predicted"/>
<organism evidence="1 2">
    <name type="scientific">Paenibacillus glacialis</name>
    <dbReference type="NCBI Taxonomy" id="494026"/>
    <lineage>
        <taxon>Bacteria</taxon>
        <taxon>Bacillati</taxon>
        <taxon>Bacillota</taxon>
        <taxon>Bacilli</taxon>
        <taxon>Bacillales</taxon>
        <taxon>Paenibacillaceae</taxon>
        <taxon>Paenibacillus</taxon>
    </lineage>
</organism>
<protein>
    <submittedName>
        <fullName evidence="1">Transposase</fullName>
    </submittedName>
</protein>
<gene>
    <name evidence="1" type="ORF">PGLA_15205</name>
</gene>